<dbReference type="InterPro" id="IPR050582">
    <property type="entry name" value="HAD-like_SerB"/>
</dbReference>
<accession>A0A846ZNV0</accession>
<dbReference type="GO" id="GO:0006564">
    <property type="term" value="P:L-serine biosynthetic process"/>
    <property type="evidence" value="ECO:0007669"/>
    <property type="project" value="TreeGrafter"/>
</dbReference>
<dbReference type="Pfam" id="PF12710">
    <property type="entry name" value="HAD"/>
    <property type="match status" value="1"/>
</dbReference>
<organism evidence="1 2">
    <name type="scientific">Oleiagrimonas citrea</name>
    <dbReference type="NCBI Taxonomy" id="1665687"/>
    <lineage>
        <taxon>Bacteria</taxon>
        <taxon>Pseudomonadati</taxon>
        <taxon>Pseudomonadota</taxon>
        <taxon>Gammaproteobacteria</taxon>
        <taxon>Lysobacterales</taxon>
        <taxon>Rhodanobacteraceae</taxon>
        <taxon>Oleiagrimonas</taxon>
    </lineage>
</organism>
<dbReference type="Gene3D" id="1.20.1440.100">
    <property type="entry name" value="SG protein - dephosphorylation function"/>
    <property type="match status" value="1"/>
</dbReference>
<comment type="caution">
    <text evidence="1">The sequence shown here is derived from an EMBL/GenBank/DDBJ whole genome shotgun (WGS) entry which is preliminary data.</text>
</comment>
<dbReference type="PANTHER" id="PTHR43344">
    <property type="entry name" value="PHOSPHOSERINE PHOSPHATASE"/>
    <property type="match status" value="1"/>
</dbReference>
<dbReference type="NCBIfam" id="TIGR01488">
    <property type="entry name" value="HAD-SF-IB"/>
    <property type="match status" value="1"/>
</dbReference>
<evidence type="ECO:0000313" key="2">
    <source>
        <dbReference type="Proteomes" id="UP000541636"/>
    </source>
</evidence>
<dbReference type="EMBL" id="JAAZQD010000004">
    <property type="protein sequence ID" value="NKZ39347.1"/>
    <property type="molecule type" value="Genomic_DNA"/>
</dbReference>
<reference evidence="1 2" key="1">
    <citation type="journal article" date="2017" name="Int. J. Syst. Evol. Microbiol.">
        <title>Oleiagrimonas citrea sp. nov., a marine bacterium isolated from tidal flat sediment and emended description of the genus Oleiagrimonas Fang et al. 2015 and Oleiagrimonas soli.</title>
        <authorList>
            <person name="Yang S.H."/>
            <person name="Seo H.S."/>
            <person name="Seong C.N."/>
            <person name="Kwon K.K."/>
        </authorList>
    </citation>
    <scope>NUCLEOTIDE SEQUENCE [LARGE SCALE GENOMIC DNA]</scope>
    <source>
        <strain evidence="1 2">MEBiC09124</strain>
    </source>
</reference>
<dbReference type="GO" id="GO:0036424">
    <property type="term" value="F:L-phosphoserine phosphatase activity"/>
    <property type="evidence" value="ECO:0007669"/>
    <property type="project" value="TreeGrafter"/>
</dbReference>
<dbReference type="SUPFAM" id="SSF56784">
    <property type="entry name" value="HAD-like"/>
    <property type="match status" value="1"/>
</dbReference>
<dbReference type="InterPro" id="IPR036412">
    <property type="entry name" value="HAD-like_sf"/>
</dbReference>
<evidence type="ECO:0000313" key="1">
    <source>
        <dbReference type="EMBL" id="NKZ39347.1"/>
    </source>
</evidence>
<proteinExistence type="predicted"/>
<protein>
    <submittedName>
        <fullName evidence="1">HAD-IB family phosphatase</fullName>
    </submittedName>
</protein>
<dbReference type="PANTHER" id="PTHR43344:SF14">
    <property type="entry name" value="HAD-IB FAMILY HYDROLASE"/>
    <property type="match status" value="1"/>
</dbReference>
<sequence length="211" mass="23435">MDRPPETPGLALFDFDGTLTVRETFADFMRAATPSWRRYLGGLWFGPMYAGYKAGWVSGSRIRAEVVRFGFRGLPANALRAAGGAFARNVLPTRLDMRMMQRLDDHRRRGDVVAVVSGALDVYLQPWCAQHGLPVICSRLQVVDRLVTGRYEGAQCVGEEKARRVRAAWDLSSFGEIHAYGDTAEDHAMLALAHRAYFRGRLMGAAGARTI</sequence>
<dbReference type="Proteomes" id="UP000541636">
    <property type="component" value="Unassembled WGS sequence"/>
</dbReference>
<keyword evidence="2" id="KW-1185">Reference proteome</keyword>
<dbReference type="Gene3D" id="3.40.50.1000">
    <property type="entry name" value="HAD superfamily/HAD-like"/>
    <property type="match status" value="1"/>
</dbReference>
<dbReference type="GO" id="GO:0005737">
    <property type="term" value="C:cytoplasm"/>
    <property type="evidence" value="ECO:0007669"/>
    <property type="project" value="TreeGrafter"/>
</dbReference>
<gene>
    <name evidence="1" type="ORF">HF690_10345</name>
</gene>
<name>A0A846ZNV0_9GAMM</name>
<dbReference type="InterPro" id="IPR023214">
    <property type="entry name" value="HAD_sf"/>
</dbReference>
<dbReference type="GO" id="GO:0000287">
    <property type="term" value="F:magnesium ion binding"/>
    <property type="evidence" value="ECO:0007669"/>
    <property type="project" value="TreeGrafter"/>
</dbReference>
<dbReference type="AlphaFoldDB" id="A0A846ZNV0"/>